<dbReference type="STRING" id="398512.Bccel_0315"/>
<reference evidence="3" key="1">
    <citation type="submission" date="2015-07" db="EMBL/GenBank/DDBJ databases">
        <title>Near-Complete Genome Sequence of the Cellulolytic Bacterium Bacteroides (Pseudobacteroides) cellulosolvens ATCC 35603.</title>
        <authorList>
            <person name="Dassa B."/>
            <person name="Utturkar S.M."/>
            <person name="Klingeman D.M."/>
            <person name="Hurt R.A."/>
            <person name="Keller M."/>
            <person name="Xu J."/>
            <person name="Reddy Y.H.K."/>
            <person name="Borovok I."/>
            <person name="Grinberg I.R."/>
            <person name="Lamed R."/>
            <person name="Zhivin O."/>
            <person name="Bayer E.A."/>
            <person name="Brown S.D."/>
        </authorList>
    </citation>
    <scope>NUCLEOTIDE SEQUENCE [LARGE SCALE GENOMIC DNA]</scope>
    <source>
        <strain evidence="3">DSM 2933</strain>
    </source>
</reference>
<feature type="region of interest" description="Disordered" evidence="1">
    <location>
        <begin position="135"/>
        <end position="171"/>
    </location>
</feature>
<dbReference type="PANTHER" id="PTHR39162">
    <property type="entry name" value="GLL3345 PROTEIN"/>
    <property type="match status" value="1"/>
</dbReference>
<comment type="caution">
    <text evidence="2">The sequence shown here is derived from an EMBL/GenBank/DDBJ whole genome shotgun (WGS) entry which is preliminary data.</text>
</comment>
<evidence type="ECO:0000313" key="2">
    <source>
        <dbReference type="EMBL" id="KNY25058.1"/>
    </source>
</evidence>
<dbReference type="InterPro" id="IPR014229">
    <property type="entry name" value="Spore_YtfJ"/>
</dbReference>
<dbReference type="PATRIC" id="fig|398512.5.peg.333"/>
<dbReference type="NCBIfam" id="TIGR02874">
    <property type="entry name" value="spore_ytfJ"/>
    <property type="match status" value="1"/>
</dbReference>
<accession>A0A0L6JH58</accession>
<dbReference type="PIRSF" id="PIRSF021377">
    <property type="entry name" value="YtfJ"/>
    <property type="match status" value="1"/>
</dbReference>
<dbReference type="Proteomes" id="UP000036923">
    <property type="component" value="Unassembled WGS sequence"/>
</dbReference>
<name>A0A0L6JH58_9FIRM</name>
<dbReference type="RefSeq" id="WP_081927316.1">
    <property type="nucleotide sequence ID" value="NZ_KN050763.1"/>
</dbReference>
<protein>
    <submittedName>
        <fullName evidence="2">Sporulation protein YtfJ</fullName>
    </submittedName>
</protein>
<evidence type="ECO:0000313" key="3">
    <source>
        <dbReference type="Proteomes" id="UP000036923"/>
    </source>
</evidence>
<organism evidence="2 3">
    <name type="scientific">Pseudobacteroides cellulosolvens ATCC 35603 = DSM 2933</name>
    <dbReference type="NCBI Taxonomy" id="398512"/>
    <lineage>
        <taxon>Bacteria</taxon>
        <taxon>Bacillati</taxon>
        <taxon>Bacillota</taxon>
        <taxon>Clostridia</taxon>
        <taxon>Eubacteriales</taxon>
        <taxon>Oscillospiraceae</taxon>
        <taxon>Pseudobacteroides</taxon>
    </lineage>
</organism>
<dbReference type="PANTHER" id="PTHR39162:SF1">
    <property type="entry name" value="SPORULATION PROTEIN YTFJ"/>
    <property type="match status" value="1"/>
</dbReference>
<gene>
    <name evidence="2" type="ORF">Bccel_0315</name>
</gene>
<dbReference type="Pfam" id="PF09579">
    <property type="entry name" value="Spore_YtfJ"/>
    <property type="match status" value="1"/>
</dbReference>
<proteinExistence type="predicted"/>
<feature type="compositionally biased region" description="Low complexity" evidence="1">
    <location>
        <begin position="147"/>
        <end position="156"/>
    </location>
</feature>
<keyword evidence="3" id="KW-1185">Reference proteome</keyword>
<dbReference type="eggNOG" id="COG3874">
    <property type="taxonomic scope" value="Bacteria"/>
</dbReference>
<dbReference type="AlphaFoldDB" id="A0A0L6JH58"/>
<evidence type="ECO:0000256" key="1">
    <source>
        <dbReference type="SAM" id="MobiDB-lite"/>
    </source>
</evidence>
<dbReference type="EMBL" id="LGTC01000001">
    <property type="protein sequence ID" value="KNY25058.1"/>
    <property type="molecule type" value="Genomic_DNA"/>
</dbReference>
<feature type="compositionally biased region" description="Polar residues" evidence="1">
    <location>
        <begin position="157"/>
        <end position="171"/>
    </location>
</feature>
<feature type="compositionally biased region" description="Basic and acidic residues" evidence="1">
    <location>
        <begin position="135"/>
        <end position="144"/>
    </location>
</feature>
<sequence length="171" mass="18230">MAEHPIQGLMSTAMNSIKEMVDVNTIVGDAVQAPDGTVIIPISKVSFGFAAGGGEYNNCCEVDIKKDDDEDESEEKKASKFPFAGGSGAGVSIVPVGFMVVGNEQIKLLPVDTNSSLDKVLDMIPEIVNKTTEAIKKKMDDKKNSKNNKNSNSENNGSQKTVTIITDTSET</sequence>
<dbReference type="OrthoDB" id="9796262at2"/>